<protein>
    <submittedName>
        <fullName evidence="1">Uncharacterized protein</fullName>
    </submittedName>
</protein>
<reference evidence="2" key="1">
    <citation type="submission" date="2024-06" db="EMBL/GenBank/DDBJ databases">
        <title>Multi-omics analyses provide insights into the biosynthesis of the anticancer antibiotic pleurotin in Hohenbuehelia grisea.</title>
        <authorList>
            <person name="Weaver J.A."/>
            <person name="Alberti F."/>
        </authorList>
    </citation>
    <scope>NUCLEOTIDE SEQUENCE [LARGE SCALE GENOMIC DNA]</scope>
    <source>
        <strain evidence="2">T-177</strain>
    </source>
</reference>
<evidence type="ECO:0000313" key="2">
    <source>
        <dbReference type="Proteomes" id="UP001556367"/>
    </source>
</evidence>
<dbReference type="EMBL" id="JASNQZ010000018">
    <property type="protein sequence ID" value="KAL0945500.1"/>
    <property type="molecule type" value="Genomic_DNA"/>
</dbReference>
<accession>A0ABR3IQD2</accession>
<proteinExistence type="predicted"/>
<evidence type="ECO:0000313" key="1">
    <source>
        <dbReference type="EMBL" id="KAL0945500.1"/>
    </source>
</evidence>
<keyword evidence="2" id="KW-1185">Reference proteome</keyword>
<gene>
    <name evidence="1" type="ORF">HGRIS_000984</name>
</gene>
<dbReference type="Proteomes" id="UP001556367">
    <property type="component" value="Unassembled WGS sequence"/>
</dbReference>
<name>A0ABR3IQD2_9AGAR</name>
<sequence length="77" mass="8080">MVVLASPVEHIEHAGNDEQFATTIINESARQSSIPVELPEIPTPEIPALPAAIAIASPELPQIPSPEVPEVPTVVLA</sequence>
<organism evidence="1 2">
    <name type="scientific">Hohenbuehelia grisea</name>
    <dbReference type="NCBI Taxonomy" id="104357"/>
    <lineage>
        <taxon>Eukaryota</taxon>
        <taxon>Fungi</taxon>
        <taxon>Dikarya</taxon>
        <taxon>Basidiomycota</taxon>
        <taxon>Agaricomycotina</taxon>
        <taxon>Agaricomycetes</taxon>
        <taxon>Agaricomycetidae</taxon>
        <taxon>Agaricales</taxon>
        <taxon>Pleurotineae</taxon>
        <taxon>Pleurotaceae</taxon>
        <taxon>Hohenbuehelia</taxon>
    </lineage>
</organism>
<comment type="caution">
    <text evidence="1">The sequence shown here is derived from an EMBL/GenBank/DDBJ whole genome shotgun (WGS) entry which is preliminary data.</text>
</comment>